<name>A0A398DKR6_9BACT</name>
<dbReference type="GO" id="GO:0005829">
    <property type="term" value="C:cytosol"/>
    <property type="evidence" value="ECO:0007669"/>
    <property type="project" value="TreeGrafter"/>
</dbReference>
<evidence type="ECO:0000313" key="4">
    <source>
        <dbReference type="Proteomes" id="UP000266042"/>
    </source>
</evidence>
<dbReference type="Proteomes" id="UP000266042">
    <property type="component" value="Unassembled WGS sequence"/>
</dbReference>
<dbReference type="Gene3D" id="3.40.50.1000">
    <property type="entry name" value="HAD superfamily/HAD-like"/>
    <property type="match status" value="1"/>
</dbReference>
<gene>
    <name evidence="1" type="ORF">SMC2_07850</name>
    <name evidence="2" type="ORF">SMC3_06390</name>
</gene>
<dbReference type="InterPro" id="IPR036412">
    <property type="entry name" value="HAD-like_sf"/>
</dbReference>
<dbReference type="EMBL" id="QXIX01000055">
    <property type="protein sequence ID" value="RIE12502.1"/>
    <property type="molecule type" value="Genomic_DNA"/>
</dbReference>
<proteinExistence type="predicted"/>
<reference evidence="3 4" key="1">
    <citation type="submission" date="2018-09" db="EMBL/GenBank/DDBJ databases">
        <title>Discovery and Ecogenomic Context for Candidatus Cryosericales, a Global Caldiserica Order Active in Thawing Permafrost.</title>
        <authorList>
            <person name="Martinez M.A."/>
            <person name="Woodcroft B.J."/>
            <person name="Ignacio Espinoza J.C."/>
            <person name="Zayed A."/>
            <person name="Singleton C.M."/>
            <person name="Boyd J."/>
            <person name="Li Y.-F."/>
            <person name="Purvine S."/>
            <person name="Maughan H."/>
            <person name="Hodgkins S.B."/>
            <person name="Anderson D."/>
            <person name="Sederholm M."/>
            <person name="Temperton B."/>
            <person name="Saleska S.R."/>
            <person name="Tyson G.W."/>
            <person name="Rich V.I."/>
        </authorList>
    </citation>
    <scope>NUCLEOTIDE SEQUENCE [LARGE SCALE GENOMIC DNA]</scope>
    <source>
        <strain evidence="1 3">SMC2</strain>
        <strain evidence="2 4">SMC3</strain>
    </source>
</reference>
<dbReference type="InterPro" id="IPR006379">
    <property type="entry name" value="HAD-SF_hydro_IIB"/>
</dbReference>
<evidence type="ECO:0000313" key="2">
    <source>
        <dbReference type="EMBL" id="RIE12697.1"/>
    </source>
</evidence>
<protein>
    <submittedName>
        <fullName evidence="2">HAD-IIB family hydrolase</fullName>
    </submittedName>
</protein>
<dbReference type="PANTHER" id="PTHR10000">
    <property type="entry name" value="PHOSPHOSERINE PHOSPHATASE"/>
    <property type="match status" value="1"/>
</dbReference>
<evidence type="ECO:0000313" key="1">
    <source>
        <dbReference type="EMBL" id="RIE12502.1"/>
    </source>
</evidence>
<dbReference type="AlphaFoldDB" id="A0A398DKR6"/>
<accession>A0A398DKR6</accession>
<keyword evidence="3" id="KW-1185">Reference proteome</keyword>
<dbReference type="GO" id="GO:0000287">
    <property type="term" value="F:magnesium ion binding"/>
    <property type="evidence" value="ECO:0007669"/>
    <property type="project" value="TreeGrafter"/>
</dbReference>
<sequence length="277" mass="29788">MHIRKLAVFDLDRTLLDDRSAISDETAARLRAVSVPGLACTVASGRDLERIAPYVQQLAWLSVPVIAEQGAIVVDPQSGHILMERVISPEVLLGSVETVRSIDIPVNMILYGRGDPQVFRNAGAPSFVDEWGSSWYTSHLRYVPAASEIATDGVRKISIICLPGNTDAVRDLVVESLGPRANVVKADRNFVNIMDAGVSKGAALRWLIDYLGLESSHVMAVGDCEADRSMFATALVSVAVANADEQTRSLARFVVPSNNEQGAAVALERFAAGEFGV</sequence>
<organism evidence="2 4">
    <name type="scientific">Candidatus Cryosericum hinesii</name>
    <dbReference type="NCBI Taxonomy" id="2290915"/>
    <lineage>
        <taxon>Bacteria</taxon>
        <taxon>Pseudomonadati</taxon>
        <taxon>Caldisericota/Cryosericota group</taxon>
        <taxon>Candidatus Cryosericota</taxon>
        <taxon>Candidatus Cryosericia</taxon>
        <taxon>Candidatus Cryosericales</taxon>
        <taxon>Candidatus Cryosericaceae</taxon>
        <taxon>Candidatus Cryosericum</taxon>
    </lineage>
</organism>
<dbReference type="Proteomes" id="UP000265724">
    <property type="component" value="Unassembled WGS sequence"/>
</dbReference>
<dbReference type="PANTHER" id="PTHR10000:SF8">
    <property type="entry name" value="HAD SUPERFAMILY HYDROLASE-LIKE, TYPE 3"/>
    <property type="match status" value="1"/>
</dbReference>
<keyword evidence="2" id="KW-0378">Hydrolase</keyword>
<comment type="caution">
    <text evidence="2">The sequence shown here is derived from an EMBL/GenBank/DDBJ whole genome shotgun (WGS) entry which is preliminary data.</text>
</comment>
<dbReference type="RefSeq" id="WP_119087922.1">
    <property type="nucleotide sequence ID" value="NZ_QXIV01000043.1"/>
</dbReference>
<dbReference type="InterPro" id="IPR023214">
    <property type="entry name" value="HAD_sf"/>
</dbReference>
<dbReference type="Pfam" id="PF08282">
    <property type="entry name" value="Hydrolase_3"/>
    <property type="match status" value="1"/>
</dbReference>
<dbReference type="NCBIfam" id="TIGR01484">
    <property type="entry name" value="HAD-SF-IIB"/>
    <property type="match status" value="1"/>
</dbReference>
<evidence type="ECO:0000313" key="3">
    <source>
        <dbReference type="Proteomes" id="UP000265724"/>
    </source>
</evidence>
<dbReference type="GO" id="GO:0016791">
    <property type="term" value="F:phosphatase activity"/>
    <property type="evidence" value="ECO:0007669"/>
    <property type="project" value="UniProtKB-ARBA"/>
</dbReference>
<dbReference type="SUPFAM" id="SSF56784">
    <property type="entry name" value="HAD-like"/>
    <property type="match status" value="1"/>
</dbReference>
<dbReference type="EMBL" id="QXIW01000029">
    <property type="protein sequence ID" value="RIE12697.1"/>
    <property type="molecule type" value="Genomic_DNA"/>
</dbReference>
<dbReference type="Gene3D" id="3.30.1240.10">
    <property type="match status" value="1"/>
</dbReference>